<evidence type="ECO:0000256" key="9">
    <source>
        <dbReference type="ARBA" id="ARBA00049360"/>
    </source>
</evidence>
<dbReference type="InterPro" id="IPR003593">
    <property type="entry name" value="AAA+_ATPase"/>
</dbReference>
<dbReference type="InterPro" id="IPR051309">
    <property type="entry name" value="ABCF_ATPase"/>
</dbReference>
<proteinExistence type="inferred from homology"/>
<dbReference type="FunFam" id="3.40.50.300:FF:000309">
    <property type="entry name" value="ABC transporter ATP-binding protein"/>
    <property type="match status" value="1"/>
</dbReference>
<dbReference type="GO" id="GO:0003677">
    <property type="term" value="F:DNA binding"/>
    <property type="evidence" value="ECO:0007669"/>
    <property type="project" value="UniProtKB-UniRule"/>
</dbReference>
<dbReference type="SUPFAM" id="SSF52540">
    <property type="entry name" value="P-loop containing nucleoside triphosphate hydrolases"/>
    <property type="match status" value="2"/>
</dbReference>
<feature type="region of interest" description="Disordered" evidence="12">
    <location>
        <begin position="532"/>
        <end position="560"/>
    </location>
</feature>
<comment type="subcellular location">
    <subcellularLocation>
        <location evidence="11">Cytoplasm</location>
    </subcellularLocation>
    <text evidence="11">Associates with ribosomes.</text>
</comment>
<evidence type="ECO:0000256" key="6">
    <source>
        <dbReference type="ARBA" id="ARBA00022840"/>
    </source>
</evidence>
<keyword evidence="2 11" id="KW-0677">Repeat</keyword>
<evidence type="ECO:0000256" key="11">
    <source>
        <dbReference type="HAMAP-Rule" id="MF_00848"/>
    </source>
</evidence>
<sequence length="625" mass="70048">MPLLKLDKASLHYGTQILLDEVELSITRGDKLGLLGRNGAGKTTLLKILAGEQALDSGERWIRPGTKLARLQQTLPQADELSVYDVVAGGLEEAGELLAQYHHLIQADDMDALARVQHKLEAVDGWNLQQKVETTLSQLQLPADASMQELSGGWRRRVALARALVSEPDILLLDEPTNHLDIPAIAWLEEQLRNYRGSLILITHDRRFLQNVVNCIAELDRGHLSLWRGDYRGFLRHREQELAAEERANELFDKKLAQEEVWIRQGIKARRTRNEGRVRALKAMRDARSQRRERQGKADFNVEEASRSGKIVAELQGVNHAFDDKVILRNFSTIIQRGDRIGIVGPNGAGKSTLVKILLGELTPDAGSVKLGSKLEIAYSDQLRDHLDPEKNLIDNVCGGQDFIEINGKRRHAISYLGDFLFSPERVRTPVKALSGGEQNRAILARLFSKPANMLVLDEPTNDLDIETLELLEEILLNFEGTVLLVSHDREFMDNVVTSLLVLKGNGEVEEQAGGYSDWEARGGRLEEAAADGPKAAALPAEMTETASKPTERKRKLSYKEQRELDALPERIESLESQQAALEEKMADPEFYQQEHTVVQEVLAEATRIEEALELALERWTELEG</sequence>
<keyword evidence="11" id="KW-0175">Coiled coil</keyword>
<dbReference type="Proteomes" id="UP000295554">
    <property type="component" value="Unassembled WGS sequence"/>
</dbReference>
<dbReference type="HAMAP" id="MF_00848">
    <property type="entry name" value="Uup"/>
    <property type="match status" value="1"/>
</dbReference>
<evidence type="ECO:0000256" key="12">
    <source>
        <dbReference type="SAM" id="MobiDB-lite"/>
    </source>
</evidence>
<comment type="function">
    <text evidence="11">Probably plays a role in ribosome assembly or function. May be involved in resolution of branched DNA intermediates that result from template switching in postreplication gaps. Binds DNA and has ATPase activity.</text>
</comment>
<keyword evidence="15" id="KW-1185">Reference proteome</keyword>
<comment type="caution">
    <text evidence="14">The sequence shown here is derived from an EMBL/GenBank/DDBJ whole genome shotgun (WGS) entry which is preliminary data.</text>
</comment>
<evidence type="ECO:0000256" key="10">
    <source>
        <dbReference type="ARBA" id="ARBA00061478"/>
    </source>
</evidence>
<evidence type="ECO:0000313" key="15">
    <source>
        <dbReference type="Proteomes" id="UP000295554"/>
    </source>
</evidence>
<dbReference type="GO" id="GO:0016887">
    <property type="term" value="F:ATP hydrolysis activity"/>
    <property type="evidence" value="ECO:0007669"/>
    <property type="project" value="UniProtKB-UniRule"/>
</dbReference>
<dbReference type="RefSeq" id="WP_133209492.1">
    <property type="nucleotide sequence ID" value="NZ_SMSE01000001.1"/>
</dbReference>
<dbReference type="GO" id="GO:0005737">
    <property type="term" value="C:cytoplasm"/>
    <property type="evidence" value="ECO:0007669"/>
    <property type="project" value="UniProtKB-SubCell"/>
</dbReference>
<keyword evidence="1 11" id="KW-0963">Cytoplasm</keyword>
<dbReference type="OrthoDB" id="9762051at2"/>
<dbReference type="GO" id="GO:0005524">
    <property type="term" value="F:ATP binding"/>
    <property type="evidence" value="ECO:0007669"/>
    <property type="project" value="UniProtKB-UniRule"/>
</dbReference>
<feature type="domain" description="ABC transporter" evidence="13">
    <location>
        <begin position="4"/>
        <end position="246"/>
    </location>
</feature>
<dbReference type="SMART" id="SM00382">
    <property type="entry name" value="AAA"/>
    <property type="match status" value="2"/>
</dbReference>
<evidence type="ECO:0000256" key="8">
    <source>
        <dbReference type="ARBA" id="ARBA00023204"/>
    </source>
</evidence>
<accession>A0A4R5LV11</accession>
<keyword evidence="7 11" id="KW-0238">DNA-binding</keyword>
<comment type="similarity">
    <text evidence="10 11">Belongs to the ABC transporter superfamily. ABCF family. Uup subfamily.</text>
</comment>
<feature type="compositionally biased region" description="Low complexity" evidence="12">
    <location>
        <begin position="532"/>
        <end position="542"/>
    </location>
</feature>
<evidence type="ECO:0000256" key="5">
    <source>
        <dbReference type="ARBA" id="ARBA00022801"/>
    </source>
</evidence>
<evidence type="ECO:0000256" key="3">
    <source>
        <dbReference type="ARBA" id="ARBA00022741"/>
    </source>
</evidence>
<dbReference type="GO" id="GO:0006281">
    <property type="term" value="P:DNA repair"/>
    <property type="evidence" value="ECO:0007669"/>
    <property type="project" value="UniProtKB-KW"/>
</dbReference>
<dbReference type="EC" id="3.6.1.-" evidence="11"/>
<feature type="binding site" evidence="11">
    <location>
        <begin position="345"/>
        <end position="352"/>
    </location>
    <ligand>
        <name>ATP</name>
        <dbReference type="ChEBI" id="CHEBI:30616"/>
        <label>2</label>
    </ligand>
</feature>
<dbReference type="InterPro" id="IPR032524">
    <property type="entry name" value="ABC_tran_C"/>
</dbReference>
<dbReference type="InterPro" id="IPR027417">
    <property type="entry name" value="P-loop_NTPase"/>
</dbReference>
<keyword evidence="3 11" id="KW-0547">Nucleotide-binding</keyword>
<dbReference type="InterPro" id="IPR037118">
    <property type="entry name" value="Val-tRNA_synth_C_sf"/>
</dbReference>
<dbReference type="GO" id="GO:0043022">
    <property type="term" value="F:ribosome binding"/>
    <property type="evidence" value="ECO:0007669"/>
    <property type="project" value="UniProtKB-UniRule"/>
</dbReference>
<keyword evidence="4 11" id="KW-0227">DNA damage</keyword>
<organism evidence="14 15">
    <name type="scientific">Seongchinamella unica</name>
    <dbReference type="NCBI Taxonomy" id="2547392"/>
    <lineage>
        <taxon>Bacteria</taxon>
        <taxon>Pseudomonadati</taxon>
        <taxon>Pseudomonadota</taxon>
        <taxon>Gammaproteobacteria</taxon>
        <taxon>Cellvibrionales</taxon>
        <taxon>Halieaceae</taxon>
        <taxon>Seongchinamella</taxon>
    </lineage>
</organism>
<dbReference type="Pfam" id="PF00005">
    <property type="entry name" value="ABC_tran"/>
    <property type="match status" value="2"/>
</dbReference>
<keyword evidence="8 11" id="KW-0234">DNA repair</keyword>
<evidence type="ECO:0000256" key="2">
    <source>
        <dbReference type="ARBA" id="ARBA00022737"/>
    </source>
</evidence>
<reference evidence="14 15" key="1">
    <citation type="submission" date="2019-03" db="EMBL/GenBank/DDBJ databases">
        <title>Seongchinamella monodicae gen. nov., sp. nov., a novel member of the Gammaproteobacteria isolated from a tidal mudflat of beach.</title>
        <authorList>
            <person name="Yang H.G."/>
            <person name="Kang J.W."/>
            <person name="Lee S.D."/>
        </authorList>
    </citation>
    <scope>NUCLEOTIDE SEQUENCE [LARGE SCALE GENOMIC DNA]</scope>
    <source>
        <strain evidence="14 15">GH4-78</strain>
    </source>
</reference>
<evidence type="ECO:0000256" key="1">
    <source>
        <dbReference type="ARBA" id="ARBA00022490"/>
    </source>
</evidence>
<name>A0A4R5LV11_9GAMM</name>
<keyword evidence="6 11" id="KW-0067">ATP-binding</keyword>
<protein>
    <recommendedName>
        <fullName evidence="11">ATP-binding protein Uup</fullName>
        <ecNumber evidence="11">3.6.1.-</ecNumber>
    </recommendedName>
</protein>
<feature type="domain" description="ABC transporter" evidence="13">
    <location>
        <begin position="313"/>
        <end position="539"/>
    </location>
</feature>
<dbReference type="PANTHER" id="PTHR42855">
    <property type="entry name" value="ABC TRANSPORTER ATP-BINDING SUBUNIT"/>
    <property type="match status" value="1"/>
</dbReference>
<dbReference type="PROSITE" id="PS50893">
    <property type="entry name" value="ABC_TRANSPORTER_2"/>
    <property type="match status" value="2"/>
</dbReference>
<dbReference type="InterPro" id="IPR032781">
    <property type="entry name" value="ABC_tran_Xtn"/>
</dbReference>
<gene>
    <name evidence="11" type="primary">uup</name>
    <name evidence="14" type="ORF">E2F43_03245</name>
</gene>
<comment type="catalytic activity">
    <reaction evidence="9 11">
        <text>ATP + H2O = ADP + phosphate + H(+)</text>
        <dbReference type="Rhea" id="RHEA:13065"/>
        <dbReference type="ChEBI" id="CHEBI:15377"/>
        <dbReference type="ChEBI" id="CHEBI:15378"/>
        <dbReference type="ChEBI" id="CHEBI:30616"/>
        <dbReference type="ChEBI" id="CHEBI:43474"/>
        <dbReference type="ChEBI" id="CHEBI:456216"/>
    </reaction>
</comment>
<dbReference type="Gene3D" id="3.40.50.300">
    <property type="entry name" value="P-loop containing nucleotide triphosphate hydrolases"/>
    <property type="match status" value="2"/>
</dbReference>
<dbReference type="EMBL" id="SMSE01000001">
    <property type="protein sequence ID" value="TDG15264.1"/>
    <property type="molecule type" value="Genomic_DNA"/>
</dbReference>
<dbReference type="CDD" id="cd03221">
    <property type="entry name" value="ABCF_EF-3"/>
    <property type="match status" value="2"/>
</dbReference>
<dbReference type="PROSITE" id="PS00211">
    <property type="entry name" value="ABC_TRANSPORTER_1"/>
    <property type="match status" value="2"/>
</dbReference>
<dbReference type="InterPro" id="IPR043686">
    <property type="entry name" value="Uup"/>
</dbReference>
<dbReference type="Pfam" id="PF12848">
    <property type="entry name" value="ABC_tran_Xtn"/>
    <property type="match status" value="1"/>
</dbReference>
<feature type="coiled-coil region" evidence="11">
    <location>
        <begin position="565"/>
        <end position="619"/>
    </location>
</feature>
<dbReference type="FunFam" id="3.40.50.300:FF:000011">
    <property type="entry name" value="Putative ABC transporter ATP-binding component"/>
    <property type="match status" value="1"/>
</dbReference>
<dbReference type="Pfam" id="PF16326">
    <property type="entry name" value="ABC_tran_CTD"/>
    <property type="match status" value="1"/>
</dbReference>
<evidence type="ECO:0000256" key="4">
    <source>
        <dbReference type="ARBA" id="ARBA00022763"/>
    </source>
</evidence>
<keyword evidence="5 11" id="KW-0378">Hydrolase</keyword>
<dbReference type="PANTHER" id="PTHR42855:SF1">
    <property type="entry name" value="ABC TRANSPORTER DOMAIN-CONTAINING PROTEIN"/>
    <property type="match status" value="1"/>
</dbReference>
<dbReference type="AlphaFoldDB" id="A0A4R5LV11"/>
<evidence type="ECO:0000259" key="13">
    <source>
        <dbReference type="PROSITE" id="PS50893"/>
    </source>
</evidence>
<feature type="binding site" evidence="11">
    <location>
        <begin position="36"/>
        <end position="43"/>
    </location>
    <ligand>
        <name>ATP</name>
        <dbReference type="ChEBI" id="CHEBI:30616"/>
        <label>1</label>
    </ligand>
</feature>
<evidence type="ECO:0000313" key="14">
    <source>
        <dbReference type="EMBL" id="TDG15264.1"/>
    </source>
</evidence>
<dbReference type="InterPro" id="IPR017871">
    <property type="entry name" value="ABC_transporter-like_CS"/>
</dbReference>
<evidence type="ECO:0000256" key="7">
    <source>
        <dbReference type="ARBA" id="ARBA00023125"/>
    </source>
</evidence>
<dbReference type="Gene3D" id="1.10.287.380">
    <property type="entry name" value="Valyl-tRNA synthetase, C-terminal domain"/>
    <property type="match status" value="1"/>
</dbReference>
<dbReference type="InterPro" id="IPR003439">
    <property type="entry name" value="ABC_transporter-like_ATP-bd"/>
</dbReference>